<keyword evidence="1" id="KW-0862">Zinc</keyword>
<gene>
    <name evidence="4" type="ORF">Z043_125309</name>
</gene>
<dbReference type="Pfam" id="PF00098">
    <property type="entry name" value="zf-CCHC"/>
    <property type="match status" value="1"/>
</dbReference>
<dbReference type="InterPro" id="IPR036875">
    <property type="entry name" value="Znf_CCHC_sf"/>
</dbReference>
<evidence type="ECO:0000313" key="4">
    <source>
        <dbReference type="EMBL" id="KPP57015.1"/>
    </source>
</evidence>
<dbReference type="InterPro" id="IPR001878">
    <property type="entry name" value="Znf_CCHC"/>
</dbReference>
<dbReference type="Pfam" id="PF23058">
    <property type="entry name" value="RBD_ZCCHC3_2nd"/>
    <property type="match status" value="1"/>
</dbReference>
<feature type="region of interest" description="Disordered" evidence="2">
    <location>
        <begin position="243"/>
        <end position="298"/>
    </location>
</feature>
<dbReference type="EMBL" id="JARO02017961">
    <property type="protein sequence ID" value="KPP57015.1"/>
    <property type="molecule type" value="Genomic_DNA"/>
</dbReference>
<evidence type="ECO:0000256" key="1">
    <source>
        <dbReference type="PROSITE-ProRule" id="PRU00047"/>
    </source>
</evidence>
<keyword evidence="1" id="KW-0479">Metal-binding</keyword>
<dbReference type="PANTHER" id="PTHR22639:SF3">
    <property type="entry name" value="ZINC FINGER CCHC DOMAIN-CONTAINING PROTEIN 3"/>
    <property type="match status" value="1"/>
</dbReference>
<dbReference type="GO" id="GO:0003690">
    <property type="term" value="F:double-stranded DNA binding"/>
    <property type="evidence" value="ECO:0007669"/>
    <property type="project" value="InterPro"/>
</dbReference>
<dbReference type="Gene3D" id="4.10.60.10">
    <property type="entry name" value="Zinc finger, CCHC-type"/>
    <property type="match status" value="1"/>
</dbReference>
<evidence type="ECO:0000313" key="5">
    <source>
        <dbReference type="Proteomes" id="UP000034805"/>
    </source>
</evidence>
<feature type="compositionally biased region" description="Basic and acidic residues" evidence="2">
    <location>
        <begin position="244"/>
        <end position="264"/>
    </location>
</feature>
<accession>A0A0P7TTX4</accession>
<dbReference type="Proteomes" id="UP000034805">
    <property type="component" value="Unassembled WGS sequence"/>
</dbReference>
<dbReference type="SUPFAM" id="SSF57756">
    <property type="entry name" value="Retrovirus zinc finger-like domains"/>
    <property type="match status" value="1"/>
</dbReference>
<keyword evidence="1" id="KW-0863">Zinc-finger</keyword>
<feature type="region of interest" description="Disordered" evidence="2">
    <location>
        <begin position="35"/>
        <end position="70"/>
    </location>
</feature>
<dbReference type="InterPro" id="IPR057811">
    <property type="entry name" value="RBD_ZCCHC3_2nd"/>
</dbReference>
<organism evidence="4 5">
    <name type="scientific">Scleropages formosus</name>
    <name type="common">Asian bonytongue</name>
    <name type="synonym">Osteoglossum formosum</name>
    <dbReference type="NCBI Taxonomy" id="113540"/>
    <lineage>
        <taxon>Eukaryota</taxon>
        <taxon>Metazoa</taxon>
        <taxon>Chordata</taxon>
        <taxon>Craniata</taxon>
        <taxon>Vertebrata</taxon>
        <taxon>Euteleostomi</taxon>
        <taxon>Actinopterygii</taxon>
        <taxon>Neopterygii</taxon>
        <taxon>Teleostei</taxon>
        <taxon>Osteoglossocephala</taxon>
        <taxon>Osteoglossomorpha</taxon>
        <taxon>Osteoglossiformes</taxon>
        <taxon>Osteoglossidae</taxon>
        <taxon>Scleropages</taxon>
    </lineage>
</organism>
<proteinExistence type="predicted"/>
<sequence>MPAGGELAMEVAAVPNPNVAAELTMAETTIAGVEAMMASPAEEATRPEKSSTALGGSSEEEEQSTSSMVPRMKHTADFKWQSTEAAEDFPDRAGFIREVIFRKLGLAAAQVVCILRNRPQRFVDVTVLTHETYQKRDVDLLPGHRDIRDEFGIWNGRRQFHVHLRPPTGSIIPWHILTCRTIGLISFTPSSLPSAGSARELTMMENKIDVVETAVEMAAGTGEGLGKAEELLRASPAPTLAEILKQKKEDSTPKKKKKSEREATVSEGGLLPARPNSEEGRERPSSPRDGCRVGPAQFPVDVSESTRVVRGRTGDAKLGGVSARGASEAAAAVSSGEEELYLWDQQDVTLFSQKRREYVEVLPGHEDMRDKLGFWNGKRQFWIHLLPDSQGCDGFRHPPATFNLVCQGFGHTGAECTNMRCNNCLERGHMAKDCKGLRMCNICGAEDHLAHTCSQRKPSYADAVSGRREKGMFFQPNVAEEQVQRRDT</sequence>
<dbReference type="GO" id="GO:0003723">
    <property type="term" value="F:RNA binding"/>
    <property type="evidence" value="ECO:0007669"/>
    <property type="project" value="InterPro"/>
</dbReference>
<dbReference type="GO" id="GO:0008270">
    <property type="term" value="F:zinc ion binding"/>
    <property type="evidence" value="ECO:0007669"/>
    <property type="project" value="UniProtKB-KW"/>
</dbReference>
<dbReference type="PANTHER" id="PTHR22639">
    <property type="entry name" value="GAG-RELATED PROTEIN"/>
    <property type="match status" value="1"/>
</dbReference>
<dbReference type="AlphaFoldDB" id="A0A0P7TTX4"/>
<dbReference type="PROSITE" id="PS50158">
    <property type="entry name" value="ZF_CCHC"/>
    <property type="match status" value="1"/>
</dbReference>
<feature type="compositionally biased region" description="Basic and acidic residues" evidence="2">
    <location>
        <begin position="276"/>
        <end position="291"/>
    </location>
</feature>
<feature type="domain" description="CCHC-type" evidence="3">
    <location>
        <begin position="420"/>
        <end position="435"/>
    </location>
</feature>
<name>A0A0P7TTX4_SCLFO</name>
<dbReference type="Pfam" id="PF23057">
    <property type="entry name" value="RBD_ZCCHC3_1st"/>
    <property type="match status" value="1"/>
</dbReference>
<evidence type="ECO:0000256" key="2">
    <source>
        <dbReference type="SAM" id="MobiDB-lite"/>
    </source>
</evidence>
<reference evidence="4 5" key="1">
    <citation type="submission" date="2015-08" db="EMBL/GenBank/DDBJ databases">
        <title>The genome of the Asian arowana (Scleropages formosus).</title>
        <authorList>
            <person name="Tan M.H."/>
            <person name="Gan H.M."/>
            <person name="Croft L.J."/>
            <person name="Austin C.M."/>
        </authorList>
    </citation>
    <scope>NUCLEOTIDE SEQUENCE [LARGE SCALE GENOMIC DNA]</scope>
    <source>
        <strain evidence="4">Aro1</strain>
    </source>
</reference>
<protein>
    <recommendedName>
        <fullName evidence="3">CCHC-type domain-containing protein</fullName>
    </recommendedName>
</protein>
<dbReference type="SMART" id="SM00343">
    <property type="entry name" value="ZnF_C2HC"/>
    <property type="match status" value="3"/>
</dbReference>
<dbReference type="GO" id="GO:0002218">
    <property type="term" value="P:activation of innate immune response"/>
    <property type="evidence" value="ECO:0007669"/>
    <property type="project" value="InterPro"/>
</dbReference>
<dbReference type="InterPro" id="IPR057810">
    <property type="entry name" value="RBD_ZCCHC3_1st"/>
</dbReference>
<evidence type="ECO:0000259" key="3">
    <source>
        <dbReference type="PROSITE" id="PS50158"/>
    </source>
</evidence>
<comment type="caution">
    <text evidence="4">The sequence shown here is derived from an EMBL/GenBank/DDBJ whole genome shotgun (WGS) entry which is preliminary data.</text>
</comment>
<dbReference type="InterPro" id="IPR042509">
    <property type="entry name" value="ZCCHC3"/>
</dbReference>